<sequence length="147" mass="17544">MKSIFEEDTYKTIKSRFNNLNENSTAEWGKMTVGQMVWHCQGPFNILLEKNDYGMKPNWLAKLFFKKSLYNDKPWRKGLPTAKFLKPKEDKDFNAEKIKLETLIDEAYSNKDKAEWQPHPAFGYFTAQQWGQMQYKHLDHHFRQFGV</sequence>
<evidence type="ECO:0000313" key="1">
    <source>
        <dbReference type="EMBL" id="MBV7270308.1"/>
    </source>
</evidence>
<dbReference type="InterPro" id="IPR011463">
    <property type="entry name" value="DUF1569"/>
</dbReference>
<keyword evidence="2" id="KW-1185">Reference proteome</keyword>
<organism evidence="1 2">
    <name type="scientific">Winogradskyella luteola</name>
    <dbReference type="NCBI Taxonomy" id="2828330"/>
    <lineage>
        <taxon>Bacteria</taxon>
        <taxon>Pseudomonadati</taxon>
        <taxon>Bacteroidota</taxon>
        <taxon>Flavobacteriia</taxon>
        <taxon>Flavobacteriales</taxon>
        <taxon>Flavobacteriaceae</taxon>
        <taxon>Winogradskyella</taxon>
    </lineage>
</organism>
<evidence type="ECO:0000313" key="2">
    <source>
        <dbReference type="Proteomes" id="UP001138894"/>
    </source>
</evidence>
<gene>
    <name evidence="1" type="ORF">KCG49_14020</name>
</gene>
<reference evidence="1" key="1">
    <citation type="submission" date="2021-04" db="EMBL/GenBank/DDBJ databases">
        <authorList>
            <person name="Pira H."/>
            <person name="Risdian C."/>
            <person name="Wink J."/>
        </authorList>
    </citation>
    <scope>NUCLEOTIDE SEQUENCE</scope>
    <source>
        <strain evidence="1">WHY3</strain>
    </source>
</reference>
<protein>
    <submittedName>
        <fullName evidence="1">DUF1569 domain-containing protein</fullName>
    </submittedName>
</protein>
<proteinExistence type="predicted"/>
<name>A0A9X1JRV8_9FLAO</name>
<dbReference type="Proteomes" id="UP001138894">
    <property type="component" value="Unassembled WGS sequence"/>
</dbReference>
<dbReference type="Pfam" id="PF07606">
    <property type="entry name" value="DUF1569"/>
    <property type="match status" value="1"/>
</dbReference>
<dbReference type="EMBL" id="JAGSPD010000013">
    <property type="protein sequence ID" value="MBV7270308.1"/>
    <property type="molecule type" value="Genomic_DNA"/>
</dbReference>
<dbReference type="AlphaFoldDB" id="A0A9X1JRV8"/>
<dbReference type="RefSeq" id="WP_218547373.1">
    <property type="nucleotide sequence ID" value="NZ_JAGSPD010000013.1"/>
</dbReference>
<comment type="caution">
    <text evidence="1">The sequence shown here is derived from an EMBL/GenBank/DDBJ whole genome shotgun (WGS) entry which is preliminary data.</text>
</comment>
<accession>A0A9X1JRV8</accession>